<evidence type="ECO:0000313" key="1">
    <source>
        <dbReference type="EMBL" id="KAK2554762.1"/>
    </source>
</evidence>
<dbReference type="Proteomes" id="UP001249851">
    <property type="component" value="Unassembled WGS sequence"/>
</dbReference>
<protein>
    <submittedName>
        <fullName evidence="1">Uncharacterized protein</fullName>
    </submittedName>
</protein>
<keyword evidence="2" id="KW-1185">Reference proteome</keyword>
<reference evidence="1" key="2">
    <citation type="journal article" date="2023" name="Science">
        <title>Genomic signatures of disease resistance in endangered staghorn corals.</title>
        <authorList>
            <person name="Vollmer S.V."/>
            <person name="Selwyn J.D."/>
            <person name="Despard B.A."/>
            <person name="Roesel C.L."/>
        </authorList>
    </citation>
    <scope>NUCLEOTIDE SEQUENCE</scope>
    <source>
        <strain evidence="1">K2</strain>
    </source>
</reference>
<proteinExistence type="predicted"/>
<comment type="caution">
    <text evidence="1">The sequence shown here is derived from an EMBL/GenBank/DDBJ whole genome shotgun (WGS) entry which is preliminary data.</text>
</comment>
<dbReference type="EMBL" id="JARQWQ010000067">
    <property type="protein sequence ID" value="KAK2554762.1"/>
    <property type="molecule type" value="Genomic_DNA"/>
</dbReference>
<evidence type="ECO:0000313" key="2">
    <source>
        <dbReference type="Proteomes" id="UP001249851"/>
    </source>
</evidence>
<reference evidence="1" key="1">
    <citation type="journal article" date="2023" name="G3 (Bethesda)">
        <title>Whole genome assembly and annotation of the endangered Caribbean coral Acropora cervicornis.</title>
        <authorList>
            <person name="Selwyn J.D."/>
            <person name="Vollmer S.V."/>
        </authorList>
    </citation>
    <scope>NUCLEOTIDE SEQUENCE</scope>
    <source>
        <strain evidence="1">K2</strain>
    </source>
</reference>
<organism evidence="1 2">
    <name type="scientific">Acropora cervicornis</name>
    <name type="common">Staghorn coral</name>
    <dbReference type="NCBI Taxonomy" id="6130"/>
    <lineage>
        <taxon>Eukaryota</taxon>
        <taxon>Metazoa</taxon>
        <taxon>Cnidaria</taxon>
        <taxon>Anthozoa</taxon>
        <taxon>Hexacorallia</taxon>
        <taxon>Scleractinia</taxon>
        <taxon>Astrocoeniina</taxon>
        <taxon>Acroporidae</taxon>
        <taxon>Acropora</taxon>
    </lineage>
</organism>
<accession>A0AAD9UYU0</accession>
<sequence length="75" mass="9237">MIYATSHLCPKCRSRCKDLVERGGEWERMGKSSELEILRFQRAFQILKFKRENVEVVNEERNEYQRGYFEMYFLY</sequence>
<gene>
    <name evidence="1" type="ORF">P5673_023727</name>
</gene>
<name>A0AAD9UYU0_ACRCE</name>
<dbReference type="AlphaFoldDB" id="A0AAD9UYU0"/>